<dbReference type="Pfam" id="PF00005">
    <property type="entry name" value="ABC_tran"/>
    <property type="match status" value="1"/>
</dbReference>
<organism evidence="5 6">
    <name type="scientific">Paenibacillus anaericanus</name>
    <dbReference type="NCBI Taxonomy" id="170367"/>
    <lineage>
        <taxon>Bacteria</taxon>
        <taxon>Bacillati</taxon>
        <taxon>Bacillota</taxon>
        <taxon>Bacilli</taxon>
        <taxon>Bacillales</taxon>
        <taxon>Paenibacillaceae</taxon>
        <taxon>Paenibacillus</taxon>
    </lineage>
</organism>
<dbReference type="SUPFAM" id="SSF52540">
    <property type="entry name" value="P-loop containing nucleoside triphosphate hydrolases"/>
    <property type="match status" value="1"/>
</dbReference>
<evidence type="ECO:0000256" key="2">
    <source>
        <dbReference type="ARBA" id="ARBA00022741"/>
    </source>
</evidence>
<dbReference type="PROSITE" id="PS50893">
    <property type="entry name" value="ABC_TRANSPORTER_2"/>
    <property type="match status" value="1"/>
</dbReference>
<evidence type="ECO:0000259" key="4">
    <source>
        <dbReference type="PROSITE" id="PS50893"/>
    </source>
</evidence>
<dbReference type="PANTHER" id="PTHR42939">
    <property type="entry name" value="ABC TRANSPORTER ATP-BINDING PROTEIN ALBC-RELATED"/>
    <property type="match status" value="1"/>
</dbReference>
<dbReference type="OrthoDB" id="2643074at2"/>
<keyword evidence="3 5" id="KW-0067">ATP-binding</keyword>
<dbReference type="RefSeq" id="WP_127191627.1">
    <property type="nucleotide sequence ID" value="NZ_RZNY01000005.1"/>
</dbReference>
<dbReference type="PANTHER" id="PTHR42939:SF1">
    <property type="entry name" value="ABC TRANSPORTER ATP-BINDING PROTEIN ALBC-RELATED"/>
    <property type="match status" value="1"/>
</dbReference>
<dbReference type="InterPro" id="IPR027417">
    <property type="entry name" value="P-loop_NTPase"/>
</dbReference>
<dbReference type="InterPro" id="IPR017871">
    <property type="entry name" value="ABC_transporter-like_CS"/>
</dbReference>
<reference evidence="5 6" key="1">
    <citation type="submission" date="2018-12" db="EMBL/GenBank/DDBJ databases">
        <authorList>
            <person name="Sun L."/>
            <person name="Chen Z."/>
        </authorList>
    </citation>
    <scope>NUCLEOTIDE SEQUENCE [LARGE SCALE GENOMIC DNA]</scope>
    <source>
        <strain evidence="5 6">DSM 15890</strain>
    </source>
</reference>
<dbReference type="EMBL" id="RZNY01000005">
    <property type="protein sequence ID" value="RUT47227.1"/>
    <property type="molecule type" value="Genomic_DNA"/>
</dbReference>
<name>A0A3S1CA59_9BACL</name>
<keyword evidence="1" id="KW-0813">Transport</keyword>
<proteinExistence type="predicted"/>
<feature type="domain" description="ABC transporter" evidence="4">
    <location>
        <begin position="6"/>
        <end position="217"/>
    </location>
</feature>
<evidence type="ECO:0000313" key="6">
    <source>
        <dbReference type="Proteomes" id="UP000279446"/>
    </source>
</evidence>
<dbReference type="InterPro" id="IPR051782">
    <property type="entry name" value="ABC_Transporter_VariousFunc"/>
</dbReference>
<evidence type="ECO:0000256" key="3">
    <source>
        <dbReference type="ARBA" id="ARBA00022840"/>
    </source>
</evidence>
<dbReference type="PROSITE" id="PS00211">
    <property type="entry name" value="ABC_TRANSPORTER_1"/>
    <property type="match status" value="1"/>
</dbReference>
<sequence>MRGAELKLTGVELHADNGHLLLGDVNLVLTPGWYGLEGANGSGKTALLKAIAGLYQPARGLITYQLHGVALSGNAFKPYLGYKPQQAAYYDNMTVEAYLRYVGEMKLMPRTTTTIDERSRELCERLGLSNERKTPIQRLSGGNKQRLMIVQAMLADPWFLLLDEPLYGMDIEIRFLLLDALYEMTPGTVAIFSGALEGLQGGWLDAVIKLDNGTAALH</sequence>
<protein>
    <submittedName>
        <fullName evidence="5">ATP-binding cassette domain-containing protein</fullName>
    </submittedName>
</protein>
<dbReference type="Gene3D" id="3.40.50.300">
    <property type="entry name" value="P-loop containing nucleotide triphosphate hydrolases"/>
    <property type="match status" value="1"/>
</dbReference>
<comment type="caution">
    <text evidence="5">The sequence shown here is derived from an EMBL/GenBank/DDBJ whole genome shotgun (WGS) entry which is preliminary data.</text>
</comment>
<dbReference type="InterPro" id="IPR003439">
    <property type="entry name" value="ABC_transporter-like_ATP-bd"/>
</dbReference>
<dbReference type="GO" id="GO:0016887">
    <property type="term" value="F:ATP hydrolysis activity"/>
    <property type="evidence" value="ECO:0007669"/>
    <property type="project" value="InterPro"/>
</dbReference>
<evidence type="ECO:0000256" key="1">
    <source>
        <dbReference type="ARBA" id="ARBA00022448"/>
    </source>
</evidence>
<evidence type="ECO:0000313" key="5">
    <source>
        <dbReference type="EMBL" id="RUT47227.1"/>
    </source>
</evidence>
<dbReference type="GO" id="GO:0005524">
    <property type="term" value="F:ATP binding"/>
    <property type="evidence" value="ECO:0007669"/>
    <property type="project" value="UniProtKB-KW"/>
</dbReference>
<gene>
    <name evidence="5" type="ORF">EJP82_08625</name>
</gene>
<keyword evidence="6" id="KW-1185">Reference proteome</keyword>
<accession>A0A3S1CA59</accession>
<dbReference type="AlphaFoldDB" id="A0A3S1CA59"/>
<dbReference type="Proteomes" id="UP000279446">
    <property type="component" value="Unassembled WGS sequence"/>
</dbReference>
<keyword evidence="2" id="KW-0547">Nucleotide-binding</keyword>